<proteinExistence type="predicted"/>
<dbReference type="AlphaFoldDB" id="A0A2U2CFY5"/>
<keyword evidence="3" id="KW-1185">Reference proteome</keyword>
<feature type="region of interest" description="Disordered" evidence="1">
    <location>
        <begin position="1"/>
        <end position="168"/>
    </location>
</feature>
<reference evidence="2 3" key="1">
    <citation type="submission" date="2018-05" db="EMBL/GenBank/DDBJ databases">
        <title>Pararhodobacter marina sp. nov., isolated from deep-sea water of the Indian Ocean.</title>
        <authorList>
            <person name="Lai Q.Sr."/>
            <person name="Liu X."/>
            <person name="Shao Z."/>
        </authorList>
    </citation>
    <scope>NUCLEOTIDE SEQUENCE [LARGE SCALE GENOMIC DNA]</scope>
    <source>
        <strain evidence="2 3">CIC4N-9</strain>
    </source>
</reference>
<gene>
    <name evidence="2" type="ORF">C4N9_02665</name>
</gene>
<dbReference type="Proteomes" id="UP000244940">
    <property type="component" value="Unassembled WGS sequence"/>
</dbReference>
<name>A0A2U2CFY5_9RHOB</name>
<protein>
    <submittedName>
        <fullName evidence="2">Uncharacterized protein</fullName>
    </submittedName>
</protein>
<evidence type="ECO:0000256" key="1">
    <source>
        <dbReference type="SAM" id="MobiDB-lite"/>
    </source>
</evidence>
<feature type="compositionally biased region" description="Low complexity" evidence="1">
    <location>
        <begin position="28"/>
        <end position="47"/>
    </location>
</feature>
<dbReference type="GeneID" id="94363785"/>
<comment type="caution">
    <text evidence="2">The sequence shown here is derived from an EMBL/GenBank/DDBJ whole genome shotgun (WGS) entry which is preliminary data.</text>
</comment>
<evidence type="ECO:0000313" key="2">
    <source>
        <dbReference type="EMBL" id="PWE30694.1"/>
    </source>
</evidence>
<feature type="compositionally biased region" description="Basic and acidic residues" evidence="1">
    <location>
        <begin position="129"/>
        <end position="141"/>
    </location>
</feature>
<sequence>MTSVLSPISPTMPPALRDAAGSPPPTAPANAPTNAAPASAPLTARAPQPLDAAHRPDTARNQALPEVPAGRPVGPPPAFDINVLQDIRSRLTTPPTEPANEPPASAAPRDTPHTDAPGAGDEPDPPRQAQDDRAAPSREPVDLPDDGLRSPPLLGTGAEPPHALDKKV</sequence>
<dbReference type="EMBL" id="QEYD01000002">
    <property type="protein sequence ID" value="PWE30694.1"/>
    <property type="molecule type" value="Genomic_DNA"/>
</dbReference>
<accession>A0A2U2CFY5</accession>
<evidence type="ECO:0000313" key="3">
    <source>
        <dbReference type="Proteomes" id="UP000244940"/>
    </source>
</evidence>
<dbReference type="RefSeq" id="WP_109531770.1">
    <property type="nucleotide sequence ID" value="NZ_QEYD01000002.1"/>
</dbReference>
<organism evidence="2 3">
    <name type="scientific">Pararhodobacter marinus</name>
    <dbReference type="NCBI Taxonomy" id="2184063"/>
    <lineage>
        <taxon>Bacteria</taxon>
        <taxon>Pseudomonadati</taxon>
        <taxon>Pseudomonadota</taxon>
        <taxon>Alphaproteobacteria</taxon>
        <taxon>Rhodobacterales</taxon>
        <taxon>Paracoccaceae</taxon>
        <taxon>Pararhodobacter</taxon>
    </lineage>
</organism>